<dbReference type="InterPro" id="IPR000064">
    <property type="entry name" value="NLP_P60_dom"/>
</dbReference>
<dbReference type="GO" id="GO:0008234">
    <property type="term" value="F:cysteine-type peptidase activity"/>
    <property type="evidence" value="ECO:0007669"/>
    <property type="project" value="UniProtKB-KW"/>
</dbReference>
<evidence type="ECO:0000259" key="5">
    <source>
        <dbReference type="PROSITE" id="PS51935"/>
    </source>
</evidence>
<reference evidence="6 7" key="1">
    <citation type="submission" date="2020-08" db="EMBL/GenBank/DDBJ databases">
        <title>Sequencing the genomes of 1000 actinobacteria strains.</title>
        <authorList>
            <person name="Klenk H.-P."/>
        </authorList>
    </citation>
    <scope>NUCLEOTIDE SEQUENCE [LARGE SCALE GENOMIC DNA]</scope>
    <source>
        <strain evidence="6 7">DSM 43023</strain>
    </source>
</reference>
<organism evidence="6 7">
    <name type="scientific">Streptosporangium album</name>
    <dbReference type="NCBI Taxonomy" id="47479"/>
    <lineage>
        <taxon>Bacteria</taxon>
        <taxon>Bacillati</taxon>
        <taxon>Actinomycetota</taxon>
        <taxon>Actinomycetes</taxon>
        <taxon>Streptosporangiales</taxon>
        <taxon>Streptosporangiaceae</taxon>
        <taxon>Streptosporangium</taxon>
    </lineage>
</organism>
<dbReference type="RefSeq" id="WP_246467441.1">
    <property type="nucleotide sequence ID" value="NZ_BAABEK010000051.1"/>
</dbReference>
<feature type="domain" description="NlpC/P60" evidence="5">
    <location>
        <begin position="1"/>
        <end position="124"/>
    </location>
</feature>
<gene>
    <name evidence="6" type="ORF">FHR32_005558</name>
</gene>
<evidence type="ECO:0000256" key="2">
    <source>
        <dbReference type="ARBA" id="ARBA00022670"/>
    </source>
</evidence>
<dbReference type="AlphaFoldDB" id="A0A7W7RZN9"/>
<keyword evidence="7" id="KW-1185">Reference proteome</keyword>
<dbReference type="GO" id="GO:0006508">
    <property type="term" value="P:proteolysis"/>
    <property type="evidence" value="ECO:0007669"/>
    <property type="project" value="UniProtKB-KW"/>
</dbReference>
<evidence type="ECO:0000313" key="7">
    <source>
        <dbReference type="Proteomes" id="UP000534286"/>
    </source>
</evidence>
<keyword evidence="2" id="KW-0645">Protease</keyword>
<dbReference type="PANTHER" id="PTHR47053">
    <property type="entry name" value="MUREIN DD-ENDOPEPTIDASE MEPH-RELATED"/>
    <property type="match status" value="1"/>
</dbReference>
<evidence type="ECO:0000256" key="1">
    <source>
        <dbReference type="ARBA" id="ARBA00007074"/>
    </source>
</evidence>
<dbReference type="Pfam" id="PF00877">
    <property type="entry name" value="NLPC_P60"/>
    <property type="match status" value="1"/>
</dbReference>
<proteinExistence type="inferred from homology"/>
<dbReference type="PANTHER" id="PTHR47053:SF1">
    <property type="entry name" value="MUREIN DD-ENDOPEPTIDASE MEPH-RELATED"/>
    <property type="match status" value="1"/>
</dbReference>
<dbReference type="InterPro" id="IPR038765">
    <property type="entry name" value="Papain-like_cys_pep_sf"/>
</dbReference>
<dbReference type="InterPro" id="IPR051202">
    <property type="entry name" value="Peptidase_C40"/>
</dbReference>
<dbReference type="EMBL" id="JACHJU010000002">
    <property type="protein sequence ID" value="MBB4941181.1"/>
    <property type="molecule type" value="Genomic_DNA"/>
</dbReference>
<sequence>MVIFGSPECSWPSAARYHCPATRTLGLDCSGLARWVYRLAYGRDVLGPGNTDQHVRRLTRISAAEARPGDLVFYGKVGGRKVKTHHVGIYVGQGRMINALRTGTEIRIDRLTAVKGFAGYFRYL</sequence>
<evidence type="ECO:0000256" key="3">
    <source>
        <dbReference type="ARBA" id="ARBA00022801"/>
    </source>
</evidence>
<accession>A0A7W7RZN9</accession>
<protein>
    <submittedName>
        <fullName evidence="6">Cell wall-associated NlpC family hydrolase</fullName>
    </submittedName>
</protein>
<dbReference type="Gene3D" id="3.90.1720.10">
    <property type="entry name" value="endopeptidase domain like (from Nostoc punctiforme)"/>
    <property type="match status" value="1"/>
</dbReference>
<keyword evidence="4" id="KW-0788">Thiol protease</keyword>
<evidence type="ECO:0000256" key="4">
    <source>
        <dbReference type="ARBA" id="ARBA00022807"/>
    </source>
</evidence>
<dbReference type="PROSITE" id="PS51935">
    <property type="entry name" value="NLPC_P60"/>
    <property type="match status" value="1"/>
</dbReference>
<name>A0A7W7RZN9_9ACTN</name>
<dbReference type="SUPFAM" id="SSF54001">
    <property type="entry name" value="Cysteine proteinases"/>
    <property type="match status" value="1"/>
</dbReference>
<dbReference type="Proteomes" id="UP000534286">
    <property type="component" value="Unassembled WGS sequence"/>
</dbReference>
<comment type="similarity">
    <text evidence="1">Belongs to the peptidase C40 family.</text>
</comment>
<keyword evidence="3 6" id="KW-0378">Hydrolase</keyword>
<evidence type="ECO:0000313" key="6">
    <source>
        <dbReference type="EMBL" id="MBB4941181.1"/>
    </source>
</evidence>
<comment type="caution">
    <text evidence="6">The sequence shown here is derived from an EMBL/GenBank/DDBJ whole genome shotgun (WGS) entry which is preliminary data.</text>
</comment>